<dbReference type="AlphaFoldDB" id="A0A176RYQ9"/>
<accession>A0A176RYQ9</accession>
<evidence type="ECO:0000313" key="6">
    <source>
        <dbReference type="EMBL" id="OAD20826.1"/>
    </source>
</evidence>
<protein>
    <submittedName>
        <fullName evidence="6">Serine/Threonine protein kinase</fullName>
        <ecNumber evidence="6">2.7.-.-</ecNumber>
    </submittedName>
</protein>
<dbReference type="EMBL" id="LUTY01002080">
    <property type="protein sequence ID" value="OAD20826.1"/>
    <property type="molecule type" value="Genomic_DNA"/>
</dbReference>
<evidence type="ECO:0000256" key="3">
    <source>
        <dbReference type="ARBA" id="ARBA00022777"/>
    </source>
</evidence>
<name>A0A176RYQ9_9GAMM</name>
<feature type="non-terminal residue" evidence="6">
    <location>
        <position position="1"/>
    </location>
</feature>
<dbReference type="Gene3D" id="1.10.510.10">
    <property type="entry name" value="Transferase(Phosphotransferase) domain 1"/>
    <property type="match status" value="1"/>
</dbReference>
<dbReference type="PANTHER" id="PTHR43289">
    <property type="entry name" value="MITOGEN-ACTIVATED PROTEIN KINASE KINASE KINASE 20-RELATED"/>
    <property type="match status" value="1"/>
</dbReference>
<organism evidence="6 7">
    <name type="scientific">Candidatus Thiomargarita nelsonii</name>
    <dbReference type="NCBI Taxonomy" id="1003181"/>
    <lineage>
        <taxon>Bacteria</taxon>
        <taxon>Pseudomonadati</taxon>
        <taxon>Pseudomonadota</taxon>
        <taxon>Gammaproteobacteria</taxon>
        <taxon>Thiotrichales</taxon>
        <taxon>Thiotrichaceae</taxon>
        <taxon>Thiomargarita</taxon>
    </lineage>
</organism>
<keyword evidence="1 6" id="KW-0808">Transferase</keyword>
<reference evidence="6 7" key="1">
    <citation type="submission" date="2016-05" db="EMBL/GenBank/DDBJ databases">
        <title>Single-cell genome of chain-forming Candidatus Thiomargarita nelsonii and comparison to other large sulfur-oxidizing bacteria.</title>
        <authorList>
            <person name="Winkel M."/>
            <person name="Salman V."/>
            <person name="Woyke T."/>
            <person name="Schulz-Vogt H."/>
            <person name="Richter M."/>
            <person name="Flood B."/>
            <person name="Bailey J."/>
            <person name="Amann R."/>
            <person name="Mussmann M."/>
        </authorList>
    </citation>
    <scope>NUCLEOTIDE SEQUENCE [LARGE SCALE GENOMIC DNA]</scope>
    <source>
        <strain evidence="6 7">THI036</strain>
    </source>
</reference>
<dbReference type="SMART" id="SM00220">
    <property type="entry name" value="S_TKc"/>
    <property type="match status" value="1"/>
</dbReference>
<dbReference type="InterPro" id="IPR008271">
    <property type="entry name" value="Ser/Thr_kinase_AS"/>
</dbReference>
<sequence>GETWLKEEGKLDIETGLSVGIEIAKGLQVAHEHHIYHLDLKPANLLLKKTNSGLISVKIIDFGLARVATSLRDNVHSATGKTQFGQMIIGTLYYAPPEQLGHTEYGEPSARSDLYAFSGTLYRLMTGEIPQPLNPIFLTEAPPALFQLLCQCLNREPAQRPDSAEEVVKQLAEIKAGLKNGRTRSVQAGIPLPRVGT</sequence>
<dbReference type="PANTHER" id="PTHR43289:SF6">
    <property type="entry name" value="SERINE_THREONINE-PROTEIN KINASE NEKL-3"/>
    <property type="match status" value="1"/>
</dbReference>
<evidence type="ECO:0000256" key="4">
    <source>
        <dbReference type="ARBA" id="ARBA00022840"/>
    </source>
</evidence>
<dbReference type="Proteomes" id="UP000076962">
    <property type="component" value="Unassembled WGS sequence"/>
</dbReference>
<dbReference type="PROSITE" id="PS50011">
    <property type="entry name" value="PROTEIN_KINASE_DOM"/>
    <property type="match status" value="1"/>
</dbReference>
<dbReference type="PROSITE" id="PS00108">
    <property type="entry name" value="PROTEIN_KINASE_ST"/>
    <property type="match status" value="1"/>
</dbReference>
<evidence type="ECO:0000256" key="1">
    <source>
        <dbReference type="ARBA" id="ARBA00022679"/>
    </source>
</evidence>
<proteinExistence type="predicted"/>
<dbReference type="GO" id="GO:0004674">
    <property type="term" value="F:protein serine/threonine kinase activity"/>
    <property type="evidence" value="ECO:0007669"/>
    <property type="project" value="UniProtKB-KW"/>
</dbReference>
<keyword evidence="4" id="KW-0067">ATP-binding</keyword>
<keyword evidence="2" id="KW-0547">Nucleotide-binding</keyword>
<keyword evidence="6" id="KW-0723">Serine/threonine-protein kinase</keyword>
<feature type="non-terminal residue" evidence="6">
    <location>
        <position position="197"/>
    </location>
</feature>
<comment type="caution">
    <text evidence="6">The sequence shown here is derived from an EMBL/GenBank/DDBJ whole genome shotgun (WGS) entry which is preliminary data.</text>
</comment>
<gene>
    <name evidence="6" type="ORF">THIOM_003445</name>
</gene>
<dbReference type="EC" id="2.7.-.-" evidence="6"/>
<dbReference type="Pfam" id="PF00069">
    <property type="entry name" value="Pkinase"/>
    <property type="match status" value="1"/>
</dbReference>
<feature type="domain" description="Protein kinase" evidence="5">
    <location>
        <begin position="1"/>
        <end position="172"/>
    </location>
</feature>
<evidence type="ECO:0000256" key="2">
    <source>
        <dbReference type="ARBA" id="ARBA00022741"/>
    </source>
</evidence>
<keyword evidence="3 6" id="KW-0418">Kinase</keyword>
<dbReference type="SUPFAM" id="SSF56112">
    <property type="entry name" value="Protein kinase-like (PK-like)"/>
    <property type="match status" value="1"/>
</dbReference>
<evidence type="ECO:0000313" key="7">
    <source>
        <dbReference type="Proteomes" id="UP000076962"/>
    </source>
</evidence>
<dbReference type="InterPro" id="IPR000719">
    <property type="entry name" value="Prot_kinase_dom"/>
</dbReference>
<keyword evidence="7" id="KW-1185">Reference proteome</keyword>
<evidence type="ECO:0000259" key="5">
    <source>
        <dbReference type="PROSITE" id="PS50011"/>
    </source>
</evidence>
<dbReference type="InterPro" id="IPR011009">
    <property type="entry name" value="Kinase-like_dom_sf"/>
</dbReference>
<dbReference type="GO" id="GO:0005524">
    <property type="term" value="F:ATP binding"/>
    <property type="evidence" value="ECO:0007669"/>
    <property type="project" value="UniProtKB-KW"/>
</dbReference>